<evidence type="ECO:0000313" key="3">
    <source>
        <dbReference type="Proteomes" id="UP000295560"/>
    </source>
</evidence>
<dbReference type="AlphaFoldDB" id="A0A4R1I2L7"/>
<dbReference type="EMBL" id="SMFZ01000001">
    <property type="protein sequence ID" value="TCK27865.1"/>
    <property type="molecule type" value="Genomic_DNA"/>
</dbReference>
<dbReference type="Pfam" id="PF00561">
    <property type="entry name" value="Abhydrolase_1"/>
    <property type="match status" value="1"/>
</dbReference>
<accession>A0A4R1I2L7</accession>
<gene>
    <name evidence="2" type="ORF">EV378_3746</name>
</gene>
<evidence type="ECO:0000313" key="2">
    <source>
        <dbReference type="EMBL" id="TCK27865.1"/>
    </source>
</evidence>
<keyword evidence="3" id="KW-1185">Reference proteome</keyword>
<dbReference type="InterPro" id="IPR050228">
    <property type="entry name" value="Carboxylesterase_BioH"/>
</dbReference>
<sequence>MPTRVVGDSGPPVMLLPGGAEEVDGFFPGLVEGLVADPGCRVILHDRPGTGTSTVDGSLADAPSYLASLIGELGLGPVVVVGQSLGGGVATLLARDHPDVLAGVVLLDPTPVNDASGCARLERSMRLTERLCRVTVLRRLLSASLGRSFARQRAKLTLRPDCEAAHRKIGDLDLPRLARSVHGITELSAGMRESDLPRHIPAVVVTADRKPSNSIRRSHTRVAQALGAELVSWPGAMHNLQLDHPDETLETVRDLVRRVAAATS</sequence>
<reference evidence="2 3" key="1">
    <citation type="submission" date="2019-03" db="EMBL/GenBank/DDBJ databases">
        <title>Sequencing the genomes of 1000 actinobacteria strains.</title>
        <authorList>
            <person name="Klenk H.-P."/>
        </authorList>
    </citation>
    <scope>NUCLEOTIDE SEQUENCE [LARGE SCALE GENOMIC DNA]</scope>
    <source>
        <strain evidence="2 3">DSM 44969</strain>
    </source>
</reference>
<organism evidence="2 3">
    <name type="scientific">Pseudonocardia endophytica</name>
    <dbReference type="NCBI Taxonomy" id="401976"/>
    <lineage>
        <taxon>Bacteria</taxon>
        <taxon>Bacillati</taxon>
        <taxon>Actinomycetota</taxon>
        <taxon>Actinomycetes</taxon>
        <taxon>Pseudonocardiales</taxon>
        <taxon>Pseudonocardiaceae</taxon>
        <taxon>Pseudonocardia</taxon>
    </lineage>
</organism>
<dbReference type="Gene3D" id="3.40.50.1820">
    <property type="entry name" value="alpha/beta hydrolase"/>
    <property type="match status" value="1"/>
</dbReference>
<feature type="domain" description="AB hydrolase-1" evidence="1">
    <location>
        <begin position="11"/>
        <end position="245"/>
    </location>
</feature>
<dbReference type="PANTHER" id="PTHR43194:SF2">
    <property type="entry name" value="PEROXISOMAL MEMBRANE PROTEIN LPX1"/>
    <property type="match status" value="1"/>
</dbReference>
<dbReference type="RefSeq" id="WP_132427112.1">
    <property type="nucleotide sequence ID" value="NZ_SMFZ01000001.1"/>
</dbReference>
<name>A0A4R1I2L7_PSEEN</name>
<dbReference type="OrthoDB" id="7185741at2"/>
<proteinExistence type="predicted"/>
<evidence type="ECO:0000259" key="1">
    <source>
        <dbReference type="Pfam" id="PF00561"/>
    </source>
</evidence>
<protein>
    <submittedName>
        <fullName evidence="2">Pimeloyl-ACP methyl ester carboxylesterase</fullName>
    </submittedName>
</protein>
<dbReference type="InterPro" id="IPR000073">
    <property type="entry name" value="AB_hydrolase_1"/>
</dbReference>
<dbReference type="InterPro" id="IPR029058">
    <property type="entry name" value="AB_hydrolase_fold"/>
</dbReference>
<dbReference type="PRINTS" id="PR00111">
    <property type="entry name" value="ABHYDROLASE"/>
</dbReference>
<dbReference type="GO" id="GO:0003824">
    <property type="term" value="F:catalytic activity"/>
    <property type="evidence" value="ECO:0007669"/>
    <property type="project" value="UniProtKB-ARBA"/>
</dbReference>
<dbReference type="Proteomes" id="UP000295560">
    <property type="component" value="Unassembled WGS sequence"/>
</dbReference>
<dbReference type="SUPFAM" id="SSF53474">
    <property type="entry name" value="alpha/beta-Hydrolases"/>
    <property type="match status" value="1"/>
</dbReference>
<comment type="caution">
    <text evidence="2">The sequence shown here is derived from an EMBL/GenBank/DDBJ whole genome shotgun (WGS) entry which is preliminary data.</text>
</comment>
<dbReference type="PANTHER" id="PTHR43194">
    <property type="entry name" value="HYDROLASE ALPHA/BETA FOLD FAMILY"/>
    <property type="match status" value="1"/>
</dbReference>